<reference evidence="2 3" key="2">
    <citation type="journal article" date="2013" name="Plant Cell Physiol.">
        <title>Rice Annotation Project Database (RAP-DB): an integrative and interactive database for rice genomics.</title>
        <authorList>
            <person name="Sakai H."/>
            <person name="Lee S.S."/>
            <person name="Tanaka T."/>
            <person name="Numa H."/>
            <person name="Kim J."/>
            <person name="Kawahara Y."/>
            <person name="Wakimoto H."/>
            <person name="Yang C.C."/>
            <person name="Iwamoto M."/>
            <person name="Abe T."/>
            <person name="Yamada Y."/>
            <person name="Muto A."/>
            <person name="Inokuchi H."/>
            <person name="Ikemura T."/>
            <person name="Matsumoto T."/>
            <person name="Sasaki T."/>
            <person name="Itoh T."/>
        </authorList>
    </citation>
    <scope>NUCLEOTIDE SEQUENCE [LARGE SCALE GENOMIC DNA]</scope>
    <source>
        <strain evidence="3">cv. Nipponbare</strain>
    </source>
</reference>
<proteinExistence type="predicted"/>
<reference evidence="3" key="1">
    <citation type="journal article" date="2005" name="Nature">
        <title>The map-based sequence of the rice genome.</title>
        <authorList>
            <consortium name="International rice genome sequencing project (IRGSP)"/>
            <person name="Matsumoto T."/>
            <person name="Wu J."/>
            <person name="Kanamori H."/>
            <person name="Katayose Y."/>
            <person name="Fujisawa M."/>
            <person name="Namiki N."/>
            <person name="Mizuno H."/>
            <person name="Yamamoto K."/>
            <person name="Antonio B.A."/>
            <person name="Baba T."/>
            <person name="Sakata K."/>
            <person name="Nagamura Y."/>
            <person name="Aoki H."/>
            <person name="Arikawa K."/>
            <person name="Arita K."/>
            <person name="Bito T."/>
            <person name="Chiden Y."/>
            <person name="Fujitsuka N."/>
            <person name="Fukunaka R."/>
            <person name="Hamada M."/>
            <person name="Harada C."/>
            <person name="Hayashi A."/>
            <person name="Hijishita S."/>
            <person name="Honda M."/>
            <person name="Hosokawa S."/>
            <person name="Ichikawa Y."/>
            <person name="Idonuma A."/>
            <person name="Iijima M."/>
            <person name="Ikeda M."/>
            <person name="Ikeno M."/>
            <person name="Ito K."/>
            <person name="Ito S."/>
            <person name="Ito T."/>
            <person name="Ito Y."/>
            <person name="Ito Y."/>
            <person name="Iwabuchi A."/>
            <person name="Kamiya K."/>
            <person name="Karasawa W."/>
            <person name="Kurita K."/>
            <person name="Katagiri S."/>
            <person name="Kikuta A."/>
            <person name="Kobayashi H."/>
            <person name="Kobayashi N."/>
            <person name="Machita K."/>
            <person name="Maehara T."/>
            <person name="Masukawa M."/>
            <person name="Mizubayashi T."/>
            <person name="Mukai Y."/>
            <person name="Nagasaki H."/>
            <person name="Nagata Y."/>
            <person name="Naito S."/>
            <person name="Nakashima M."/>
            <person name="Nakama Y."/>
            <person name="Nakamichi Y."/>
            <person name="Nakamura M."/>
            <person name="Meguro A."/>
            <person name="Negishi M."/>
            <person name="Ohta I."/>
            <person name="Ohta T."/>
            <person name="Okamoto M."/>
            <person name="Ono N."/>
            <person name="Saji S."/>
            <person name="Sakaguchi M."/>
            <person name="Sakai K."/>
            <person name="Shibata M."/>
            <person name="Shimokawa T."/>
            <person name="Song J."/>
            <person name="Takazaki Y."/>
            <person name="Terasawa K."/>
            <person name="Tsugane M."/>
            <person name="Tsuji K."/>
            <person name="Ueda S."/>
            <person name="Waki K."/>
            <person name="Yamagata H."/>
            <person name="Yamamoto M."/>
            <person name="Yamamoto S."/>
            <person name="Yamane H."/>
            <person name="Yoshiki S."/>
            <person name="Yoshihara R."/>
            <person name="Yukawa K."/>
            <person name="Zhong H."/>
            <person name="Yano M."/>
            <person name="Yuan Q."/>
            <person name="Ouyang S."/>
            <person name="Liu J."/>
            <person name="Jones K.M."/>
            <person name="Gansberger K."/>
            <person name="Moffat K."/>
            <person name="Hill J."/>
            <person name="Bera J."/>
            <person name="Fadrosh D."/>
            <person name="Jin S."/>
            <person name="Johri S."/>
            <person name="Kim M."/>
            <person name="Overton L."/>
            <person name="Reardon M."/>
            <person name="Tsitrin T."/>
            <person name="Vuong H."/>
            <person name="Weaver B."/>
            <person name="Ciecko A."/>
            <person name="Tallon L."/>
            <person name="Jackson J."/>
            <person name="Pai G."/>
            <person name="Aken S.V."/>
            <person name="Utterback T."/>
            <person name="Reidmuller S."/>
            <person name="Feldblyum T."/>
            <person name="Hsiao J."/>
            <person name="Zismann V."/>
            <person name="Iobst S."/>
            <person name="de Vazeille A.R."/>
            <person name="Buell C.R."/>
            <person name="Ying K."/>
            <person name="Li Y."/>
            <person name="Lu T."/>
            <person name="Huang Y."/>
            <person name="Zhao Q."/>
            <person name="Feng Q."/>
            <person name="Zhang L."/>
            <person name="Zhu J."/>
            <person name="Weng Q."/>
            <person name="Mu J."/>
            <person name="Lu Y."/>
            <person name="Fan D."/>
            <person name="Liu Y."/>
            <person name="Guan J."/>
            <person name="Zhang Y."/>
            <person name="Yu S."/>
            <person name="Liu X."/>
            <person name="Zhang Y."/>
            <person name="Hong G."/>
            <person name="Han B."/>
            <person name="Choisne N."/>
            <person name="Demange N."/>
            <person name="Orjeda G."/>
            <person name="Samain S."/>
            <person name="Cattolico L."/>
            <person name="Pelletier E."/>
            <person name="Couloux A."/>
            <person name="Segurens B."/>
            <person name="Wincker P."/>
            <person name="D'Hont A."/>
            <person name="Scarpelli C."/>
            <person name="Weissenbach J."/>
            <person name="Salanoubat M."/>
            <person name="Quetier F."/>
            <person name="Yu Y."/>
            <person name="Kim H.R."/>
            <person name="Rambo T."/>
            <person name="Currie J."/>
            <person name="Collura K."/>
            <person name="Luo M."/>
            <person name="Yang T."/>
            <person name="Ammiraju J.S.S."/>
            <person name="Engler F."/>
            <person name="Soderlund C."/>
            <person name="Wing R.A."/>
            <person name="Palmer L.E."/>
            <person name="de la Bastide M."/>
            <person name="Spiegel L."/>
            <person name="Nascimento L."/>
            <person name="Zutavern T."/>
            <person name="O'Shaughnessy A."/>
            <person name="Dike S."/>
            <person name="Dedhia N."/>
            <person name="Preston R."/>
            <person name="Balija V."/>
            <person name="McCombie W.R."/>
            <person name="Chow T."/>
            <person name="Chen H."/>
            <person name="Chung M."/>
            <person name="Chen C."/>
            <person name="Shaw J."/>
            <person name="Wu H."/>
            <person name="Hsiao K."/>
            <person name="Chao Y."/>
            <person name="Chu M."/>
            <person name="Cheng C."/>
            <person name="Hour A."/>
            <person name="Lee P."/>
            <person name="Lin S."/>
            <person name="Lin Y."/>
            <person name="Liou J."/>
            <person name="Liu S."/>
            <person name="Hsing Y."/>
            <person name="Raghuvanshi S."/>
            <person name="Mohanty A."/>
            <person name="Bharti A.K."/>
            <person name="Gaur A."/>
            <person name="Gupta V."/>
            <person name="Kumar D."/>
            <person name="Ravi V."/>
            <person name="Vij S."/>
            <person name="Kapur A."/>
            <person name="Khurana P."/>
            <person name="Khurana P."/>
            <person name="Khurana J.P."/>
            <person name="Tyagi A.K."/>
            <person name="Gaikwad K."/>
            <person name="Singh A."/>
            <person name="Dalal V."/>
            <person name="Srivastava S."/>
            <person name="Dixit A."/>
            <person name="Pal A.K."/>
            <person name="Ghazi I.A."/>
            <person name="Yadav M."/>
            <person name="Pandit A."/>
            <person name="Bhargava A."/>
            <person name="Sureshbabu K."/>
            <person name="Batra K."/>
            <person name="Sharma T.R."/>
            <person name="Mohapatra T."/>
            <person name="Singh N.K."/>
            <person name="Messing J."/>
            <person name="Nelson A.B."/>
            <person name="Fuks G."/>
            <person name="Kavchok S."/>
            <person name="Keizer G."/>
            <person name="Linton E."/>
            <person name="Llaca V."/>
            <person name="Song R."/>
            <person name="Tanyolac B."/>
            <person name="Young S."/>
            <person name="Ho-Il K."/>
            <person name="Hahn J.H."/>
            <person name="Sangsakoo G."/>
            <person name="Vanavichit A."/>
            <person name="de Mattos Luiz.A.T."/>
            <person name="Zimmer P.D."/>
            <person name="Malone G."/>
            <person name="Dellagostin O."/>
            <person name="de Oliveira A.C."/>
            <person name="Bevan M."/>
            <person name="Bancroft I."/>
            <person name="Minx P."/>
            <person name="Cordum H."/>
            <person name="Wilson R."/>
            <person name="Cheng Z."/>
            <person name="Jin W."/>
            <person name="Jiang J."/>
            <person name="Leong S.A."/>
            <person name="Iwama H."/>
            <person name="Gojobori T."/>
            <person name="Itoh T."/>
            <person name="Niimura Y."/>
            <person name="Fujii Y."/>
            <person name="Habara T."/>
            <person name="Sakai H."/>
            <person name="Sato Y."/>
            <person name="Wilson G."/>
            <person name="Kumar K."/>
            <person name="McCouch S."/>
            <person name="Juretic N."/>
            <person name="Hoen D."/>
            <person name="Wright S."/>
            <person name="Bruskiewich R."/>
            <person name="Bureau T."/>
            <person name="Miyao A."/>
            <person name="Hirochika H."/>
            <person name="Nishikawa T."/>
            <person name="Kadowaki K."/>
            <person name="Sugiura M."/>
            <person name="Burr B."/>
            <person name="Sasaki T."/>
        </authorList>
    </citation>
    <scope>NUCLEOTIDE SEQUENCE [LARGE SCALE GENOMIC DNA]</scope>
    <source>
        <strain evidence="3">cv. Nipponbare</strain>
    </source>
</reference>
<dbReference type="EMBL" id="AP014958">
    <property type="protein sequence ID" value="BAS78546.1"/>
    <property type="molecule type" value="Genomic_DNA"/>
</dbReference>
<name>A0A0P0VIP7_ORYSJ</name>
<dbReference type="InParanoid" id="A0A0P0VIP7"/>
<protein>
    <submittedName>
        <fullName evidence="2">Os02g0460600 protein</fullName>
    </submittedName>
</protein>
<feature type="non-terminal residue" evidence="2">
    <location>
        <position position="1"/>
    </location>
</feature>
<dbReference type="Proteomes" id="UP000059680">
    <property type="component" value="Chromosome 2"/>
</dbReference>
<evidence type="ECO:0000313" key="2">
    <source>
        <dbReference type="EMBL" id="BAS78546.1"/>
    </source>
</evidence>
<feature type="region of interest" description="Disordered" evidence="1">
    <location>
        <begin position="1"/>
        <end position="21"/>
    </location>
</feature>
<evidence type="ECO:0000313" key="3">
    <source>
        <dbReference type="Proteomes" id="UP000059680"/>
    </source>
</evidence>
<accession>A0A0P0VIP7</accession>
<dbReference type="PaxDb" id="39947-A0A0P0VIP7"/>
<keyword evidence="3" id="KW-1185">Reference proteome</keyword>
<dbReference type="AlphaFoldDB" id="A0A0P0VIP7"/>
<sequence length="48" mass="5357">LHINRPYADTTRSASELAHSPSVITSSDEFKIRQSGINSRLSGKDRTR</sequence>
<reference evidence="2 3" key="3">
    <citation type="journal article" date="2013" name="Rice">
        <title>Improvement of the Oryza sativa Nipponbare reference genome using next generation sequence and optical map data.</title>
        <authorList>
            <person name="Kawahara Y."/>
            <person name="de la Bastide M."/>
            <person name="Hamilton J.P."/>
            <person name="Kanamori H."/>
            <person name="McCombie W.R."/>
            <person name="Ouyang S."/>
            <person name="Schwartz D.C."/>
            <person name="Tanaka T."/>
            <person name="Wu J."/>
            <person name="Zhou S."/>
            <person name="Childs K.L."/>
            <person name="Davidson R.M."/>
            <person name="Lin H."/>
            <person name="Quesada-Ocampo L."/>
            <person name="Vaillancourt B."/>
            <person name="Sakai H."/>
            <person name="Lee S.S."/>
            <person name="Kim J."/>
            <person name="Numa H."/>
            <person name="Itoh T."/>
            <person name="Buell C.R."/>
            <person name="Matsumoto T."/>
        </authorList>
    </citation>
    <scope>NUCLEOTIDE SEQUENCE [LARGE SCALE GENOMIC DNA]</scope>
    <source>
        <strain evidence="3">cv. Nipponbare</strain>
    </source>
</reference>
<evidence type="ECO:0000256" key="1">
    <source>
        <dbReference type="SAM" id="MobiDB-lite"/>
    </source>
</evidence>
<gene>
    <name evidence="2" type="ordered locus">Os02g0460600</name>
    <name evidence="2" type="ORF">OSNPB_020460600</name>
</gene>
<organism evidence="2 3">
    <name type="scientific">Oryza sativa subsp. japonica</name>
    <name type="common">Rice</name>
    <dbReference type="NCBI Taxonomy" id="39947"/>
    <lineage>
        <taxon>Eukaryota</taxon>
        <taxon>Viridiplantae</taxon>
        <taxon>Streptophyta</taxon>
        <taxon>Embryophyta</taxon>
        <taxon>Tracheophyta</taxon>
        <taxon>Spermatophyta</taxon>
        <taxon>Magnoliopsida</taxon>
        <taxon>Liliopsida</taxon>
        <taxon>Poales</taxon>
        <taxon>Poaceae</taxon>
        <taxon>BOP clade</taxon>
        <taxon>Oryzoideae</taxon>
        <taxon>Oryzeae</taxon>
        <taxon>Oryzinae</taxon>
        <taxon>Oryza</taxon>
        <taxon>Oryza sativa</taxon>
    </lineage>
</organism>